<accession>A0A2M8AT96</accession>
<dbReference type="InterPro" id="IPR035069">
    <property type="entry name" value="TTHA1013/TTHA0281-like"/>
</dbReference>
<evidence type="ECO:0000313" key="1">
    <source>
        <dbReference type="EMBL" id="PJB29428.1"/>
    </source>
</evidence>
<gene>
    <name evidence="1" type="ORF">CO110_05845</name>
</gene>
<protein>
    <submittedName>
        <fullName evidence="1">HicB family protein</fullName>
    </submittedName>
</protein>
<dbReference type="Proteomes" id="UP000231366">
    <property type="component" value="Unassembled WGS sequence"/>
</dbReference>
<dbReference type="Gene3D" id="3.30.160.250">
    <property type="match status" value="1"/>
</dbReference>
<name>A0A2M8AT96_9BACT</name>
<evidence type="ECO:0000313" key="2">
    <source>
        <dbReference type="Proteomes" id="UP000231366"/>
    </source>
</evidence>
<comment type="caution">
    <text evidence="1">The sequence shown here is derived from an EMBL/GenBank/DDBJ whole genome shotgun (WGS) entry which is preliminary data.</text>
</comment>
<sequence>MNIEIEREEDGRWIAEVPDLHGVMVYGQNQEEAISKVEVLALRVIADRLEHGERI</sequence>
<organism evidence="1 2">
    <name type="scientific">Candidatus Desantisbacteria bacterium CG_4_9_14_3_um_filter_40_11</name>
    <dbReference type="NCBI Taxonomy" id="1974546"/>
    <lineage>
        <taxon>Bacteria</taxon>
        <taxon>Candidatus Desantisiibacteriota</taxon>
    </lineage>
</organism>
<reference evidence="2" key="1">
    <citation type="submission" date="2017-09" db="EMBL/GenBank/DDBJ databases">
        <title>Depth-based differentiation of microbial function through sediment-hosted aquifers and enrichment of novel symbionts in the deep terrestrial subsurface.</title>
        <authorList>
            <person name="Probst A.J."/>
            <person name="Ladd B."/>
            <person name="Jarett J.K."/>
            <person name="Geller-Mcgrath D.E."/>
            <person name="Sieber C.M.K."/>
            <person name="Emerson J.B."/>
            <person name="Anantharaman K."/>
            <person name="Thomas B.C."/>
            <person name="Malmstrom R."/>
            <person name="Stieglmeier M."/>
            <person name="Klingl A."/>
            <person name="Woyke T."/>
            <person name="Ryan C.M."/>
            <person name="Banfield J.F."/>
        </authorList>
    </citation>
    <scope>NUCLEOTIDE SEQUENCE [LARGE SCALE GENOMIC DNA]</scope>
</reference>
<dbReference type="EMBL" id="PFUI01000150">
    <property type="protein sequence ID" value="PJB29428.1"/>
    <property type="molecule type" value="Genomic_DNA"/>
</dbReference>
<dbReference type="AlphaFoldDB" id="A0A2M8AT96"/>
<proteinExistence type="predicted"/>
<dbReference type="SUPFAM" id="SSF143100">
    <property type="entry name" value="TTHA1013/TTHA0281-like"/>
    <property type="match status" value="1"/>
</dbReference>
<feature type="non-terminal residue" evidence="1">
    <location>
        <position position="55"/>
    </location>
</feature>